<name>E3J914_PSEI1</name>
<dbReference type="InterPro" id="IPR011712">
    <property type="entry name" value="Sig_transdc_His_kin_sub3_dim/P"/>
</dbReference>
<keyword evidence="3" id="KW-0597">Phosphoprotein</keyword>
<protein>
    <recommendedName>
        <fullName evidence="2">histidine kinase</fullName>
        <ecNumber evidence="2">2.7.13.3</ecNumber>
    </recommendedName>
</protein>
<dbReference type="PANTHER" id="PTHR24421:SF10">
    <property type="entry name" value="NITRATE_NITRITE SENSOR PROTEIN NARQ"/>
    <property type="match status" value="1"/>
</dbReference>
<dbReference type="STRING" id="298654.FraEuI1c_2867"/>
<keyword evidence="8" id="KW-0902">Two-component regulatory system</keyword>
<keyword evidence="13" id="KW-1185">Reference proteome</keyword>
<dbReference type="PANTHER" id="PTHR24421">
    <property type="entry name" value="NITRATE/NITRITE SENSOR PROTEIN NARX-RELATED"/>
    <property type="match status" value="1"/>
</dbReference>
<dbReference type="InterPro" id="IPR003594">
    <property type="entry name" value="HATPase_dom"/>
</dbReference>
<feature type="transmembrane region" description="Helical" evidence="9">
    <location>
        <begin position="152"/>
        <end position="174"/>
    </location>
</feature>
<feature type="transmembrane region" description="Helical" evidence="9">
    <location>
        <begin position="86"/>
        <end position="106"/>
    </location>
</feature>
<dbReference type="AlphaFoldDB" id="E3J914"/>
<gene>
    <name evidence="12" type="ordered locus">FraEuI1c_2867</name>
</gene>
<dbReference type="Proteomes" id="UP000002484">
    <property type="component" value="Chromosome"/>
</dbReference>
<keyword evidence="6 12" id="KW-0418">Kinase</keyword>
<dbReference type="SUPFAM" id="SSF55874">
    <property type="entry name" value="ATPase domain of HSP90 chaperone/DNA topoisomerase II/histidine kinase"/>
    <property type="match status" value="1"/>
</dbReference>
<evidence type="ECO:0000256" key="6">
    <source>
        <dbReference type="ARBA" id="ARBA00022777"/>
    </source>
</evidence>
<feature type="domain" description="Signal transduction histidine kinase subgroup 3 dimerisation and phosphoacceptor" evidence="11">
    <location>
        <begin position="204"/>
        <end position="269"/>
    </location>
</feature>
<evidence type="ECO:0000256" key="7">
    <source>
        <dbReference type="ARBA" id="ARBA00022840"/>
    </source>
</evidence>
<dbReference type="GO" id="GO:0016020">
    <property type="term" value="C:membrane"/>
    <property type="evidence" value="ECO:0007669"/>
    <property type="project" value="InterPro"/>
</dbReference>
<dbReference type="InParanoid" id="E3J914"/>
<evidence type="ECO:0000256" key="8">
    <source>
        <dbReference type="ARBA" id="ARBA00023012"/>
    </source>
</evidence>
<feature type="transmembrane region" description="Helical" evidence="9">
    <location>
        <begin position="127"/>
        <end position="146"/>
    </location>
</feature>
<dbReference type="Pfam" id="PF07730">
    <property type="entry name" value="HisKA_3"/>
    <property type="match status" value="1"/>
</dbReference>
<evidence type="ECO:0000256" key="3">
    <source>
        <dbReference type="ARBA" id="ARBA00022553"/>
    </source>
</evidence>
<reference evidence="12 13" key="1">
    <citation type="submission" date="2010-10" db="EMBL/GenBank/DDBJ databases">
        <title>Complete sequence of Frankia sp. EuI1c.</title>
        <authorList>
            <consortium name="US DOE Joint Genome Institute"/>
            <person name="Lucas S."/>
            <person name="Copeland A."/>
            <person name="Lapidus A."/>
            <person name="Cheng J.-F."/>
            <person name="Bruce D."/>
            <person name="Goodwin L."/>
            <person name="Pitluck S."/>
            <person name="Chertkov O."/>
            <person name="Detter J.C."/>
            <person name="Han C."/>
            <person name="Tapia R."/>
            <person name="Land M."/>
            <person name="Hauser L."/>
            <person name="Jeffries C."/>
            <person name="Kyrpides N."/>
            <person name="Ivanova N."/>
            <person name="Mikhailova N."/>
            <person name="Beauchemin N."/>
            <person name="Sen A."/>
            <person name="Sur S.A."/>
            <person name="Gtari M."/>
            <person name="Wall L."/>
            <person name="Tisa L."/>
            <person name="Woyke T."/>
        </authorList>
    </citation>
    <scope>NUCLEOTIDE SEQUENCE [LARGE SCALE GENOMIC DNA]</scope>
    <source>
        <strain evidence="13">DSM 45817 / CECT 9037 / EuI1c</strain>
    </source>
</reference>
<evidence type="ECO:0000259" key="11">
    <source>
        <dbReference type="Pfam" id="PF07730"/>
    </source>
</evidence>
<dbReference type="InterPro" id="IPR050482">
    <property type="entry name" value="Sensor_HK_TwoCompSys"/>
</dbReference>
<organism evidence="12 13">
    <name type="scientific">Pseudofrankia inefficax (strain DSM 45817 / CECT 9037 / DDB 130130 / EuI1c)</name>
    <name type="common">Frankia inefficax</name>
    <dbReference type="NCBI Taxonomy" id="298654"/>
    <lineage>
        <taxon>Bacteria</taxon>
        <taxon>Bacillati</taxon>
        <taxon>Actinomycetota</taxon>
        <taxon>Actinomycetes</taxon>
        <taxon>Frankiales</taxon>
        <taxon>Frankiaceae</taxon>
        <taxon>Pseudofrankia</taxon>
    </lineage>
</organism>
<keyword evidence="5" id="KW-0547">Nucleotide-binding</keyword>
<dbReference type="eggNOG" id="COG4585">
    <property type="taxonomic scope" value="Bacteria"/>
</dbReference>
<proteinExistence type="predicted"/>
<evidence type="ECO:0000259" key="10">
    <source>
        <dbReference type="Pfam" id="PF02518"/>
    </source>
</evidence>
<dbReference type="Gene3D" id="1.20.5.1930">
    <property type="match status" value="1"/>
</dbReference>
<evidence type="ECO:0000256" key="4">
    <source>
        <dbReference type="ARBA" id="ARBA00022679"/>
    </source>
</evidence>
<comment type="catalytic activity">
    <reaction evidence="1">
        <text>ATP + protein L-histidine = ADP + protein N-phospho-L-histidine.</text>
        <dbReference type="EC" id="2.7.13.3"/>
    </reaction>
</comment>
<keyword evidence="9" id="KW-1133">Transmembrane helix</keyword>
<keyword evidence="7" id="KW-0067">ATP-binding</keyword>
<dbReference type="GO" id="GO:0046983">
    <property type="term" value="F:protein dimerization activity"/>
    <property type="evidence" value="ECO:0007669"/>
    <property type="project" value="InterPro"/>
</dbReference>
<keyword evidence="9" id="KW-0472">Membrane</keyword>
<evidence type="ECO:0000256" key="1">
    <source>
        <dbReference type="ARBA" id="ARBA00000085"/>
    </source>
</evidence>
<evidence type="ECO:0000256" key="2">
    <source>
        <dbReference type="ARBA" id="ARBA00012438"/>
    </source>
</evidence>
<accession>E3J914</accession>
<evidence type="ECO:0000313" key="13">
    <source>
        <dbReference type="Proteomes" id="UP000002484"/>
    </source>
</evidence>
<feature type="domain" description="Histidine kinase/HSP90-like ATPase" evidence="10">
    <location>
        <begin position="326"/>
        <end position="410"/>
    </location>
</feature>
<evidence type="ECO:0000256" key="9">
    <source>
        <dbReference type="SAM" id="Phobius"/>
    </source>
</evidence>
<dbReference type="EMBL" id="CP002299">
    <property type="protein sequence ID" value="ADP80893.1"/>
    <property type="molecule type" value="Genomic_DNA"/>
</dbReference>
<dbReference type="GO" id="GO:0000155">
    <property type="term" value="F:phosphorelay sensor kinase activity"/>
    <property type="evidence" value="ECO:0007669"/>
    <property type="project" value="InterPro"/>
</dbReference>
<dbReference type="EC" id="2.7.13.3" evidence="2"/>
<sequence>MLLLLPADGVLLPTAEDRWVRGAYSRSMQLGASRDRLADALIGVAAAAGLLVDHALSRPGDATTPWQVLIAVVTGLALAGRRRLPVTSFAVTVTLVLLGLPMLHATRAAVTTTMVAAATIAHQGPRKISVVVGLALVPCVGLGVVLSRTDDAGWATFVAYTVVVLAAVAAGDAWRWRQETTRARAAALQARQAADAQARYDANRLRLARDLHDSVGHALVAINTQAGVAAHLHSRDADPGLVDALREIKLASAVALDELRATVRALRTDVRGTTSGSPLAMEAGSALTAEGIEALSRPLRAQGLVVEIVGSPATAAIPAGVAEAGYRIVQESLTNVLRHASATRVRVELDHGPDAVGIVVHDDGLGRSTPVTPKAGHGLVGMTERAEALGGTLTAGPGAGGWLVRARLPAVPPAGVNPPAISVL</sequence>
<dbReference type="InterPro" id="IPR036890">
    <property type="entry name" value="HATPase_C_sf"/>
</dbReference>
<evidence type="ECO:0000313" key="12">
    <source>
        <dbReference type="EMBL" id="ADP80893.1"/>
    </source>
</evidence>
<dbReference type="HOGENOM" id="CLU_000445_20_1_11"/>
<dbReference type="Gene3D" id="3.30.565.10">
    <property type="entry name" value="Histidine kinase-like ATPase, C-terminal domain"/>
    <property type="match status" value="1"/>
</dbReference>
<dbReference type="CDD" id="cd16917">
    <property type="entry name" value="HATPase_UhpB-NarQ-NarX-like"/>
    <property type="match status" value="1"/>
</dbReference>
<keyword evidence="4" id="KW-0808">Transferase</keyword>
<dbReference type="GO" id="GO:0005524">
    <property type="term" value="F:ATP binding"/>
    <property type="evidence" value="ECO:0007669"/>
    <property type="project" value="UniProtKB-KW"/>
</dbReference>
<dbReference type="KEGG" id="fri:FraEuI1c_2867"/>
<dbReference type="Pfam" id="PF02518">
    <property type="entry name" value="HATPase_c"/>
    <property type="match status" value="1"/>
</dbReference>
<keyword evidence="9" id="KW-0812">Transmembrane</keyword>
<evidence type="ECO:0000256" key="5">
    <source>
        <dbReference type="ARBA" id="ARBA00022741"/>
    </source>
</evidence>